<gene>
    <name evidence="2" type="ORF">D0437_30910</name>
</gene>
<evidence type="ECO:0000256" key="1">
    <source>
        <dbReference type="SAM" id="SignalP"/>
    </source>
</evidence>
<name>A0A9X7M206_BACCE</name>
<proteinExistence type="predicted"/>
<keyword evidence="1" id="KW-0732">Signal</keyword>
<dbReference type="Proteomes" id="UP000321735">
    <property type="component" value="Chromosome"/>
</dbReference>
<organism evidence="2 3">
    <name type="scientific">Bacillus cereus</name>
    <dbReference type="NCBI Taxonomy" id="1396"/>
    <lineage>
        <taxon>Bacteria</taxon>
        <taxon>Bacillati</taxon>
        <taxon>Bacillota</taxon>
        <taxon>Bacilli</taxon>
        <taxon>Bacillales</taxon>
        <taxon>Bacillaceae</taxon>
        <taxon>Bacillus</taxon>
        <taxon>Bacillus cereus group</taxon>
    </lineage>
</organism>
<sequence length="110" mass="11399">MKKLVIASVVGIGLLGNSVLASASTVDYSKGKEIASNIKSDEEISYSTANLAWAVGGYLTGKAVDAAGNWLGKQAQKANAQSIYSAAGKGKYACYVSSNDQKIESVSFGR</sequence>
<dbReference type="EMBL" id="CP031778">
    <property type="protein sequence ID" value="QDZ77136.1"/>
    <property type="molecule type" value="Genomic_DNA"/>
</dbReference>
<evidence type="ECO:0008006" key="4">
    <source>
        <dbReference type="Google" id="ProtNLM"/>
    </source>
</evidence>
<evidence type="ECO:0000313" key="2">
    <source>
        <dbReference type="EMBL" id="QDZ77136.1"/>
    </source>
</evidence>
<reference evidence="2 3" key="1">
    <citation type="journal article" date="2019" name="Ecotoxicol. Environ. Saf.">
        <title>Microbial characterization of heavy metal resistant bacterial strains isolated from an electroplating wastewater treatment plant.</title>
        <authorList>
            <person name="Cai X."/>
            <person name="Zheng X."/>
            <person name="Zhang D."/>
            <person name="Iqbal W."/>
            <person name="Liu C."/>
            <person name="Yang B."/>
            <person name="Zhao X."/>
            <person name="Lu X."/>
            <person name="Mao Y."/>
        </authorList>
    </citation>
    <scope>NUCLEOTIDE SEQUENCE [LARGE SCALE GENOMIC DNA]</scope>
    <source>
        <strain evidence="2 3">Co1-1</strain>
    </source>
</reference>
<accession>A0A9X7M206</accession>
<feature type="chain" id="PRO_5040801790" description="Lactococcin 972 family bacteriocin" evidence="1">
    <location>
        <begin position="24"/>
        <end position="110"/>
    </location>
</feature>
<feature type="signal peptide" evidence="1">
    <location>
        <begin position="1"/>
        <end position="23"/>
    </location>
</feature>
<dbReference type="RefSeq" id="WP_208742979.1">
    <property type="nucleotide sequence ID" value="NZ_CP031778.1"/>
</dbReference>
<dbReference type="AlphaFoldDB" id="A0A9X7M206"/>
<protein>
    <recommendedName>
        <fullName evidence="4">Lactococcin 972 family bacteriocin</fullName>
    </recommendedName>
</protein>
<evidence type="ECO:0000313" key="3">
    <source>
        <dbReference type="Proteomes" id="UP000321735"/>
    </source>
</evidence>